<evidence type="ECO:0000313" key="2">
    <source>
        <dbReference type="Proteomes" id="UP001152130"/>
    </source>
</evidence>
<dbReference type="InterPro" id="IPR006439">
    <property type="entry name" value="HAD-SF_hydro_IA"/>
</dbReference>
<accession>A0A9W8PKJ0</accession>
<dbReference type="Gene3D" id="3.40.50.1000">
    <property type="entry name" value="HAD superfamily/HAD-like"/>
    <property type="match status" value="1"/>
</dbReference>
<dbReference type="InterPro" id="IPR036412">
    <property type="entry name" value="HAD-like_sf"/>
</dbReference>
<dbReference type="Gene3D" id="1.10.150.240">
    <property type="entry name" value="Putative phosphatase, domain 2"/>
    <property type="match status" value="1"/>
</dbReference>
<dbReference type="SFLD" id="SFLDS00003">
    <property type="entry name" value="Haloacid_Dehalogenase"/>
    <property type="match status" value="1"/>
</dbReference>
<organism evidence="1 2">
    <name type="scientific">Fusarium irregulare</name>
    <dbReference type="NCBI Taxonomy" id="2494466"/>
    <lineage>
        <taxon>Eukaryota</taxon>
        <taxon>Fungi</taxon>
        <taxon>Dikarya</taxon>
        <taxon>Ascomycota</taxon>
        <taxon>Pezizomycotina</taxon>
        <taxon>Sordariomycetes</taxon>
        <taxon>Hypocreomycetidae</taxon>
        <taxon>Hypocreales</taxon>
        <taxon>Nectriaceae</taxon>
        <taxon>Fusarium</taxon>
        <taxon>Fusarium incarnatum-equiseti species complex</taxon>
    </lineage>
</organism>
<dbReference type="InterPro" id="IPR023198">
    <property type="entry name" value="PGP-like_dom2"/>
</dbReference>
<dbReference type="AlphaFoldDB" id="A0A9W8PKJ0"/>
<dbReference type="Proteomes" id="UP001152130">
    <property type="component" value="Unassembled WGS sequence"/>
</dbReference>
<dbReference type="PRINTS" id="PR00413">
    <property type="entry name" value="HADHALOGNASE"/>
</dbReference>
<dbReference type="PANTHER" id="PTHR43611:SF3">
    <property type="entry name" value="FLAVIN MONONUCLEOTIDE HYDROLASE 1, CHLOROPLATIC"/>
    <property type="match status" value="1"/>
</dbReference>
<keyword evidence="2" id="KW-1185">Reference proteome</keyword>
<protein>
    <submittedName>
        <fullName evidence="1">Uncharacterized protein</fullName>
    </submittedName>
</protein>
<evidence type="ECO:0000313" key="1">
    <source>
        <dbReference type="EMBL" id="KAJ4007988.1"/>
    </source>
</evidence>
<dbReference type="Pfam" id="PF00702">
    <property type="entry name" value="Hydrolase"/>
    <property type="match status" value="1"/>
</dbReference>
<dbReference type="SUPFAM" id="SSF56784">
    <property type="entry name" value="HAD-like"/>
    <property type="match status" value="1"/>
</dbReference>
<sequence>MPTTSCQEYTALVLDLGGVLVNYSARNTVKVPANLIKSALDSPDWYDYEKGLASEYECYTNICKTFGVDLETWTEALEQMKEGVEINRLLISSIRVLKQADPRIKVLCLSNIPAPELDALRGQIESWGILDGFIASSDIQQRKPDIAIYRKCLEIIGASASSCIFVDDKIDRVVAAQSLGFKGIPFDNTDELIRQLHNLFGDPVMRAKGFLQRNAKNLFCTLSTGQIQPDNYSQLVILQNTGDRLLSRAVG</sequence>
<dbReference type="InterPro" id="IPR023214">
    <property type="entry name" value="HAD_sf"/>
</dbReference>
<dbReference type="PANTHER" id="PTHR43611">
    <property type="entry name" value="ALPHA-D-GLUCOSE 1-PHOSPHATE PHOSPHATASE"/>
    <property type="match status" value="1"/>
</dbReference>
<reference evidence="1" key="1">
    <citation type="submission" date="2022-10" db="EMBL/GenBank/DDBJ databases">
        <title>Fusarium specimens isolated from Avocado Roots.</title>
        <authorList>
            <person name="Stajich J."/>
            <person name="Roper C."/>
            <person name="Heimlech-Rivalta G."/>
        </authorList>
    </citation>
    <scope>NUCLEOTIDE SEQUENCE</scope>
    <source>
        <strain evidence="1">CF00143</strain>
    </source>
</reference>
<comment type="caution">
    <text evidence="1">The sequence shown here is derived from an EMBL/GenBank/DDBJ whole genome shotgun (WGS) entry which is preliminary data.</text>
</comment>
<proteinExistence type="predicted"/>
<gene>
    <name evidence="1" type="ORF">NW766_009803</name>
</gene>
<dbReference type="EMBL" id="JAPDHF010000016">
    <property type="protein sequence ID" value="KAJ4007988.1"/>
    <property type="molecule type" value="Genomic_DNA"/>
</dbReference>
<dbReference type="SFLD" id="SFLDG01129">
    <property type="entry name" value="C1.5:_HAD__Beta-PGM__Phosphata"/>
    <property type="match status" value="1"/>
</dbReference>
<name>A0A9W8PKJ0_9HYPO</name>
<dbReference type="NCBIfam" id="TIGR01509">
    <property type="entry name" value="HAD-SF-IA-v3"/>
    <property type="match status" value="1"/>
</dbReference>
<dbReference type="GO" id="GO:0016791">
    <property type="term" value="F:phosphatase activity"/>
    <property type="evidence" value="ECO:0007669"/>
    <property type="project" value="UniProtKB-ARBA"/>
</dbReference>